<sequence>MTIGSGLLEDEQREAEEIKKEQRRITEQFLSDVRATFGTPHGKRIFTFLLEQGGVNAPLFSKENDIYRNVAVHDFVVENVLASVVMADEEIYLSIIRERAEKLRHEEEIRK</sequence>
<keyword evidence="2" id="KW-1185">Reference proteome</keyword>
<protein>
    <submittedName>
        <fullName evidence="1">Uncharacterized protein</fullName>
    </submittedName>
</protein>
<gene>
    <name evidence="1" type="ORF">DESAM_22840</name>
</gene>
<accession>L0RFU4</accession>
<dbReference type="HOGENOM" id="CLU_2154276_0_0_7"/>
<dbReference type="AlphaFoldDB" id="L0RFU4"/>
<dbReference type="EMBL" id="FO203522">
    <property type="protein sequence ID" value="CCO25107.1"/>
    <property type="molecule type" value="Genomic_DNA"/>
</dbReference>
<dbReference type="RefSeq" id="WP_015337705.1">
    <property type="nucleotide sequence ID" value="NC_020055.1"/>
</dbReference>
<reference evidence="1 2" key="1">
    <citation type="submission" date="2012-10" db="EMBL/GenBank/DDBJ databases">
        <authorList>
            <person name="Genoscope - CEA"/>
        </authorList>
    </citation>
    <scope>NUCLEOTIDE SEQUENCE [LARGE SCALE GENOMIC DNA]</scope>
    <source>
        <strain evidence="2">AM13 / DSM 14728</strain>
    </source>
</reference>
<evidence type="ECO:0000313" key="2">
    <source>
        <dbReference type="Proteomes" id="UP000010808"/>
    </source>
</evidence>
<dbReference type="eggNOG" id="ENOG50317YF">
    <property type="taxonomic scope" value="Bacteria"/>
</dbReference>
<dbReference type="OrthoDB" id="5457348at2"/>
<dbReference type="STRING" id="1121451.DESAM_22840"/>
<proteinExistence type="predicted"/>
<name>L0RFU4_9BACT</name>
<organism evidence="1 2">
    <name type="scientific">Maridesulfovibrio hydrothermalis AM13 = DSM 14728</name>
    <dbReference type="NCBI Taxonomy" id="1121451"/>
    <lineage>
        <taxon>Bacteria</taxon>
        <taxon>Pseudomonadati</taxon>
        <taxon>Thermodesulfobacteriota</taxon>
        <taxon>Desulfovibrionia</taxon>
        <taxon>Desulfovibrionales</taxon>
        <taxon>Desulfovibrionaceae</taxon>
        <taxon>Maridesulfovibrio</taxon>
    </lineage>
</organism>
<dbReference type="Proteomes" id="UP000010808">
    <property type="component" value="Chromosome"/>
</dbReference>
<dbReference type="KEGG" id="dhy:DESAM_22840"/>
<dbReference type="PATRIC" id="fig|1121451.3.peg.3050"/>
<evidence type="ECO:0000313" key="1">
    <source>
        <dbReference type="EMBL" id="CCO25107.1"/>
    </source>
</evidence>